<dbReference type="InterPro" id="IPR036388">
    <property type="entry name" value="WH-like_DNA-bd_sf"/>
</dbReference>
<dbReference type="Pfam" id="PF07702">
    <property type="entry name" value="UTRA"/>
    <property type="match status" value="1"/>
</dbReference>
<dbReference type="PANTHER" id="PTHR44846:SF1">
    <property type="entry name" value="MANNOSYL-D-GLYCERATE TRANSPORT_METABOLISM SYSTEM REPRESSOR MNGR-RELATED"/>
    <property type="match status" value="1"/>
</dbReference>
<reference evidence="5 6" key="1">
    <citation type="submission" date="2024-04" db="EMBL/GenBank/DDBJ databases">
        <title>Defined microbial consortia suppress multidrug-resistant proinflammatory Enterobacteriaceae via ecological control.</title>
        <authorList>
            <person name="Furuichi M."/>
            <person name="Kawaguchi T."/>
            <person name="Pust M."/>
            <person name="Yasuma K."/>
            <person name="Plichta D."/>
            <person name="Hasegawa N."/>
            <person name="Ohya T."/>
            <person name="Bhattarai S."/>
            <person name="Sasajima S."/>
            <person name="Aoto Y."/>
            <person name="Tuganbaev T."/>
            <person name="Yaginuma M."/>
            <person name="Ueda M."/>
            <person name="Okahashi N."/>
            <person name="Amafuji K."/>
            <person name="Kiridooshi Y."/>
            <person name="Sugita K."/>
            <person name="Strazar M."/>
            <person name="Skelly A."/>
            <person name="Suda W."/>
            <person name="Hattori M."/>
            <person name="Nakamoto N."/>
            <person name="Caballero S."/>
            <person name="Norman J."/>
            <person name="Olle B."/>
            <person name="Tanoue T."/>
            <person name="Arita M."/>
            <person name="Bucci V."/>
            <person name="Atarashi K."/>
            <person name="Xavier R."/>
            <person name="Honda K."/>
        </authorList>
    </citation>
    <scope>NUCLEOTIDE SEQUENCE [LARGE SCALE GENOMIC DNA]</scope>
    <source>
        <strain evidence="6">k34-0107-D12</strain>
    </source>
</reference>
<sequence>MELDKNSQQPLYMQLMKKIKEQIQSGCYKPGDQIPTEIQLSELYQVSRITVRRTIEELCVQGVLVKRQGKGTFVEAPRIYRKIENDNNMSFSAACIANGRRPSSHIISCMVMDAENWQKEFLKIQDDSRLYHIERVLSADDLPIIYEHIYIPVSRVPDLQAERLEGGSFTRMLSEEYNVQESEKGRSTVEVRMIPQSIAGYLKMSTGEPVMILTSYINDKEENPLYISYEIIAGGRYRISI</sequence>
<dbReference type="SMART" id="SM00345">
    <property type="entry name" value="HTH_GNTR"/>
    <property type="match status" value="1"/>
</dbReference>
<dbReference type="Gene3D" id="3.40.1410.10">
    <property type="entry name" value="Chorismate lyase-like"/>
    <property type="match status" value="1"/>
</dbReference>
<evidence type="ECO:0000256" key="3">
    <source>
        <dbReference type="ARBA" id="ARBA00023163"/>
    </source>
</evidence>
<dbReference type="Gene3D" id="1.10.10.10">
    <property type="entry name" value="Winged helix-like DNA-binding domain superfamily/Winged helix DNA-binding domain"/>
    <property type="match status" value="1"/>
</dbReference>
<dbReference type="InterPro" id="IPR000524">
    <property type="entry name" value="Tscrpt_reg_HTH_GntR"/>
</dbReference>
<proteinExistence type="predicted"/>
<evidence type="ECO:0000313" key="6">
    <source>
        <dbReference type="Proteomes" id="UP001600941"/>
    </source>
</evidence>
<dbReference type="SMART" id="SM00866">
    <property type="entry name" value="UTRA"/>
    <property type="match status" value="1"/>
</dbReference>
<feature type="domain" description="HTH gntR-type" evidence="4">
    <location>
        <begin position="9"/>
        <end position="77"/>
    </location>
</feature>
<comment type="caution">
    <text evidence="5">The sequence shown here is derived from an EMBL/GenBank/DDBJ whole genome shotgun (WGS) entry which is preliminary data.</text>
</comment>
<name>A0ABQ0BWI0_9FIRM</name>
<keyword evidence="2" id="KW-0238">DNA-binding</keyword>
<keyword evidence="1" id="KW-0805">Transcription regulation</keyword>
<dbReference type="InterPro" id="IPR028978">
    <property type="entry name" value="Chorismate_lyase_/UTRA_dom_sf"/>
</dbReference>
<dbReference type="RefSeq" id="WP_244806699.1">
    <property type="nucleotide sequence ID" value="NZ_BAABZQ010000001.1"/>
</dbReference>
<organism evidence="5 6">
    <name type="scientific">Blautia parvula</name>
    <dbReference type="NCBI Taxonomy" id="2877527"/>
    <lineage>
        <taxon>Bacteria</taxon>
        <taxon>Bacillati</taxon>
        <taxon>Bacillota</taxon>
        <taxon>Clostridia</taxon>
        <taxon>Lachnospirales</taxon>
        <taxon>Lachnospiraceae</taxon>
        <taxon>Blautia</taxon>
    </lineage>
</organism>
<evidence type="ECO:0000256" key="2">
    <source>
        <dbReference type="ARBA" id="ARBA00023125"/>
    </source>
</evidence>
<dbReference type="CDD" id="cd07377">
    <property type="entry name" value="WHTH_GntR"/>
    <property type="match status" value="1"/>
</dbReference>
<dbReference type="InterPro" id="IPR050679">
    <property type="entry name" value="Bact_HTH_transcr_reg"/>
</dbReference>
<gene>
    <name evidence="5" type="ORF">K340107D12_35680</name>
</gene>
<protein>
    <submittedName>
        <fullName evidence="5">GntR family transcriptional regulator</fullName>
    </submittedName>
</protein>
<dbReference type="PROSITE" id="PS50949">
    <property type="entry name" value="HTH_GNTR"/>
    <property type="match status" value="1"/>
</dbReference>
<dbReference type="Proteomes" id="UP001600941">
    <property type="component" value="Unassembled WGS sequence"/>
</dbReference>
<accession>A0ABQ0BWI0</accession>
<dbReference type="InterPro" id="IPR011663">
    <property type="entry name" value="UTRA"/>
</dbReference>
<dbReference type="SUPFAM" id="SSF64288">
    <property type="entry name" value="Chorismate lyase-like"/>
    <property type="match status" value="1"/>
</dbReference>
<dbReference type="InterPro" id="IPR036390">
    <property type="entry name" value="WH_DNA-bd_sf"/>
</dbReference>
<dbReference type="SUPFAM" id="SSF46785">
    <property type="entry name" value="Winged helix' DNA-binding domain"/>
    <property type="match status" value="1"/>
</dbReference>
<dbReference type="PANTHER" id="PTHR44846">
    <property type="entry name" value="MANNOSYL-D-GLYCERATE TRANSPORT/METABOLISM SYSTEM REPRESSOR MNGR-RELATED"/>
    <property type="match status" value="1"/>
</dbReference>
<dbReference type="EMBL" id="BAABZQ010000001">
    <property type="protein sequence ID" value="GAA6500752.1"/>
    <property type="molecule type" value="Genomic_DNA"/>
</dbReference>
<evidence type="ECO:0000259" key="4">
    <source>
        <dbReference type="PROSITE" id="PS50949"/>
    </source>
</evidence>
<keyword evidence="6" id="KW-1185">Reference proteome</keyword>
<dbReference type="PRINTS" id="PR00035">
    <property type="entry name" value="HTHGNTR"/>
</dbReference>
<evidence type="ECO:0000313" key="5">
    <source>
        <dbReference type="EMBL" id="GAA6500752.1"/>
    </source>
</evidence>
<dbReference type="Pfam" id="PF00392">
    <property type="entry name" value="GntR"/>
    <property type="match status" value="1"/>
</dbReference>
<evidence type="ECO:0000256" key="1">
    <source>
        <dbReference type="ARBA" id="ARBA00023015"/>
    </source>
</evidence>
<keyword evidence="3" id="KW-0804">Transcription</keyword>